<protein>
    <submittedName>
        <fullName evidence="3">Glucose dehydrogenase</fullName>
    </submittedName>
</protein>
<dbReference type="HOGENOM" id="CLU_012253_1_1_5"/>
<dbReference type="InterPro" id="IPR011041">
    <property type="entry name" value="Quinoprot_gluc/sorb_DH_b-prop"/>
</dbReference>
<dbReference type="EMBL" id="CP006912">
    <property type="protein sequence ID" value="AHB47455.1"/>
    <property type="molecule type" value="Genomic_DNA"/>
</dbReference>
<dbReference type="InterPro" id="IPR012938">
    <property type="entry name" value="Glc/Sorbosone_DH"/>
</dbReference>
<dbReference type="InterPro" id="IPR011042">
    <property type="entry name" value="6-blade_b-propeller_TolB-like"/>
</dbReference>
<dbReference type="PATRIC" id="fig|1029756.8.peg.432"/>
<evidence type="ECO:0000313" key="4">
    <source>
        <dbReference type="Proteomes" id="UP000018542"/>
    </source>
</evidence>
<evidence type="ECO:0000259" key="2">
    <source>
        <dbReference type="Pfam" id="PF07995"/>
    </source>
</evidence>
<feature type="signal peptide" evidence="1">
    <location>
        <begin position="1"/>
        <end position="28"/>
    </location>
</feature>
<dbReference type="Gene3D" id="2.120.10.30">
    <property type="entry name" value="TolB, C-terminal domain"/>
    <property type="match status" value="1"/>
</dbReference>
<feature type="domain" description="Glucose/Sorbosone dehydrogenase" evidence="2">
    <location>
        <begin position="53"/>
        <end position="385"/>
    </location>
</feature>
<gene>
    <name evidence="3" type="ORF">W911_02025</name>
</gene>
<dbReference type="Proteomes" id="UP000018542">
    <property type="component" value="Chromosome"/>
</dbReference>
<dbReference type="PANTHER" id="PTHR19328:SF75">
    <property type="entry name" value="ALDOSE SUGAR DEHYDROGENASE YLII"/>
    <property type="match status" value="1"/>
</dbReference>
<name>V5SBP0_9HYPH</name>
<accession>V5SBP0</accession>
<sequence>MRFPMRFRPGTVAPVLFLMAVPMLGAFSAIGAQTNAPAAPKTAIMLTQVAEGLERPWGLQFLPDGRYLVTELPGRLRVVGKDGSLGAPITGVPEVYAKNQGGLLDVALAPDYIDSGTIFLSFSQLRGNGASATAVARGKLTLDGASGKLTDVKVIFQQEPPVPGSDRHFGSRIVVTPDGNLFVTTGDRGDRPDEAQNPASTIGKVLYITQDGKPALPSPAGEGWNPLVWSIGHRSVQGAAYDADKGVLWTVEHGPQGGDELNLTEKGKNYGWPVITYGIDYSGAKIGDGVQEKEGLEQPVYHWTPSIAVSGVLLYTGDLFPEWKGNLLAGALKYMQVQRLVIEDGKVVQHEVVADDIGQRVRDVRQGPDGAVYLLTDERNGRIVRMEPAATE</sequence>
<feature type="chain" id="PRO_5004740653" evidence="1">
    <location>
        <begin position="29"/>
        <end position="392"/>
    </location>
</feature>
<dbReference type="AlphaFoldDB" id="V5SBP0"/>
<dbReference type="SUPFAM" id="SSF50952">
    <property type="entry name" value="Soluble quinoprotein glucose dehydrogenase"/>
    <property type="match status" value="1"/>
</dbReference>
<reference evidence="3 4" key="1">
    <citation type="journal article" date="2014" name="Genome Announc.">
        <title>Complete Genome Sequence of Hyphomicrobium nitrativorans Strain NL23, a Denitrifying Bacterium Isolated from Biofilm of a Methanol-Fed Denitrification System Treating Seawater at the Montreal Biodome.</title>
        <authorList>
            <person name="Martineau C."/>
            <person name="Villeneuve C."/>
            <person name="Mauffrey F."/>
            <person name="Villemur R."/>
        </authorList>
    </citation>
    <scope>NUCLEOTIDE SEQUENCE [LARGE SCALE GENOMIC DNA]</scope>
    <source>
        <strain evidence="3">NL23</strain>
    </source>
</reference>
<dbReference type="PANTHER" id="PTHR19328">
    <property type="entry name" value="HEDGEHOG-INTERACTING PROTEIN"/>
    <property type="match status" value="1"/>
</dbReference>
<organism evidence="3 4">
    <name type="scientific">Hyphomicrobium nitrativorans NL23</name>
    <dbReference type="NCBI Taxonomy" id="1029756"/>
    <lineage>
        <taxon>Bacteria</taxon>
        <taxon>Pseudomonadati</taxon>
        <taxon>Pseudomonadota</taxon>
        <taxon>Alphaproteobacteria</taxon>
        <taxon>Hyphomicrobiales</taxon>
        <taxon>Hyphomicrobiaceae</taxon>
        <taxon>Hyphomicrobium</taxon>
    </lineage>
</organism>
<evidence type="ECO:0000256" key="1">
    <source>
        <dbReference type="SAM" id="SignalP"/>
    </source>
</evidence>
<evidence type="ECO:0000313" key="3">
    <source>
        <dbReference type="EMBL" id="AHB47455.1"/>
    </source>
</evidence>
<dbReference type="Pfam" id="PF07995">
    <property type="entry name" value="GSDH"/>
    <property type="match status" value="1"/>
</dbReference>
<keyword evidence="1" id="KW-0732">Signal</keyword>
<keyword evidence="4" id="KW-1185">Reference proteome</keyword>
<dbReference type="KEGG" id="hni:W911_02025"/>
<proteinExistence type="predicted"/>